<sequence length="411" mass="43409">MRPQLFTNALLGGLVAGLASATASSSVSLATATCNPLKSTGCPADPALASSVVEDFKSQSDHFSVYSTPDQIFYTDEGLKLTLAKRFDNPSLRSNFYIMFGKIEVLLKAANGTGVISSFYLQSDDLDEVDLEWFGGDGYEVQTNYFSKGNTATYDRGGYHKMDDPRSDYHNYTIDWTSEALTWYVDGQAIRTLTNDSSQGYPQSPMYLMMGIWAGGDSSNSQGTIEWAGGSTNYDDAPFSMYIKNLVVVDYSTGSEYRYGDTSGSWTSVDAVDGEVNGRQEKADAEFEALVSGDSVDDEDEDDSTTLSGGSLSRTDSSASASEDGSHFASVSSVASGSIPSSKRSITSDTQASSAATTLKTVNSASSLSTSAASSSYTASASSGAGTQHTVGLLNLFASFVSAGLVALTLI</sequence>
<keyword evidence="9 22" id="KW-0732">Signal</keyword>
<dbReference type="GO" id="GO:0005975">
    <property type="term" value="P:carbohydrate metabolic process"/>
    <property type="evidence" value="ECO:0007669"/>
    <property type="project" value="InterPro"/>
</dbReference>
<evidence type="ECO:0000256" key="18">
    <source>
        <dbReference type="PIRNR" id="PIRNR037299"/>
    </source>
</evidence>
<evidence type="ECO:0000256" key="16">
    <source>
        <dbReference type="ARBA" id="ARBA00023316"/>
    </source>
</evidence>
<evidence type="ECO:0000256" key="11">
    <source>
        <dbReference type="ARBA" id="ARBA00023136"/>
    </source>
</evidence>
<evidence type="ECO:0000256" key="12">
    <source>
        <dbReference type="ARBA" id="ARBA00023157"/>
    </source>
</evidence>
<keyword evidence="16" id="KW-0961">Cell wall biogenesis/degradation</keyword>
<evidence type="ECO:0000256" key="9">
    <source>
        <dbReference type="ARBA" id="ARBA00022729"/>
    </source>
</evidence>
<dbReference type="Gene3D" id="2.60.120.200">
    <property type="match status" value="1"/>
</dbReference>
<dbReference type="PIRSF" id="PIRSF037299">
    <property type="entry name" value="Glycosidase_CRH1_prd"/>
    <property type="match status" value="1"/>
</dbReference>
<evidence type="ECO:0000256" key="22">
    <source>
        <dbReference type="SAM" id="SignalP"/>
    </source>
</evidence>
<keyword evidence="5" id="KW-0964">Secreted</keyword>
<dbReference type="EC" id="3.2.-.-" evidence="18"/>
<dbReference type="AlphaFoldDB" id="A0A9P8T1I7"/>
<feature type="signal peptide" evidence="22">
    <location>
        <begin position="1"/>
        <end position="21"/>
    </location>
</feature>
<feature type="disulfide bond" evidence="20">
    <location>
        <begin position="34"/>
        <end position="42"/>
    </location>
</feature>
<evidence type="ECO:0000313" key="25">
    <source>
        <dbReference type="Proteomes" id="UP000769157"/>
    </source>
</evidence>
<dbReference type="InterPro" id="IPR000757">
    <property type="entry name" value="Beta-glucanase-like"/>
</dbReference>
<proteinExistence type="inferred from homology"/>
<reference evidence="24" key="2">
    <citation type="submission" date="2021-01" db="EMBL/GenBank/DDBJ databases">
        <authorList>
            <person name="Schikora-Tamarit M.A."/>
        </authorList>
    </citation>
    <scope>NUCLEOTIDE SEQUENCE</scope>
    <source>
        <strain evidence="24">CBS6075</strain>
    </source>
</reference>
<feature type="compositionally biased region" description="Low complexity" evidence="21">
    <location>
        <begin position="305"/>
        <end position="325"/>
    </location>
</feature>
<reference evidence="24" key="1">
    <citation type="journal article" date="2021" name="Open Biol.">
        <title>Shared evolutionary footprints suggest mitochondrial oxidative damage underlies multiple complex I losses in fungi.</title>
        <authorList>
            <person name="Schikora-Tamarit M.A."/>
            <person name="Marcet-Houben M."/>
            <person name="Nosek J."/>
            <person name="Gabaldon T."/>
        </authorList>
    </citation>
    <scope>NUCLEOTIDE SEQUENCE</scope>
    <source>
        <strain evidence="24">CBS6075</strain>
    </source>
</reference>
<evidence type="ECO:0000256" key="3">
    <source>
        <dbReference type="ARBA" id="ARBA00004589"/>
    </source>
</evidence>
<evidence type="ECO:0000256" key="7">
    <source>
        <dbReference type="ARBA" id="ARBA00022676"/>
    </source>
</evidence>
<evidence type="ECO:0000256" key="19">
    <source>
        <dbReference type="PIRSR" id="PIRSR037299-1"/>
    </source>
</evidence>
<dbReference type="PRINTS" id="PR00737">
    <property type="entry name" value="GLHYDRLASE16"/>
</dbReference>
<evidence type="ECO:0000256" key="13">
    <source>
        <dbReference type="ARBA" id="ARBA00023180"/>
    </source>
</evidence>
<evidence type="ECO:0000256" key="5">
    <source>
        <dbReference type="ARBA" id="ARBA00022525"/>
    </source>
</evidence>
<name>A0A9P8T1I7_9ASCO</name>
<organism evidence="24 25">
    <name type="scientific">Ogataea philodendri</name>
    <dbReference type="NCBI Taxonomy" id="1378263"/>
    <lineage>
        <taxon>Eukaryota</taxon>
        <taxon>Fungi</taxon>
        <taxon>Dikarya</taxon>
        <taxon>Ascomycota</taxon>
        <taxon>Saccharomycotina</taxon>
        <taxon>Pichiomycetes</taxon>
        <taxon>Pichiales</taxon>
        <taxon>Pichiaceae</taxon>
        <taxon>Ogataea</taxon>
    </lineage>
</organism>
<evidence type="ECO:0000313" key="24">
    <source>
        <dbReference type="EMBL" id="KAH3662194.1"/>
    </source>
</evidence>
<feature type="active site" description="Proton donor" evidence="19">
    <location>
        <position position="132"/>
    </location>
</feature>
<keyword evidence="4" id="KW-0134">Cell wall</keyword>
<keyword evidence="11 18" id="KW-0472">Membrane</keyword>
<evidence type="ECO:0000256" key="2">
    <source>
        <dbReference type="ARBA" id="ARBA00004191"/>
    </source>
</evidence>
<dbReference type="PANTHER" id="PTHR10963">
    <property type="entry name" value="GLYCOSYL HYDROLASE-RELATED"/>
    <property type="match status" value="1"/>
</dbReference>
<gene>
    <name evidence="24" type="ORF">OGAPHI_005442</name>
</gene>
<evidence type="ECO:0000256" key="15">
    <source>
        <dbReference type="ARBA" id="ARBA00023295"/>
    </source>
</evidence>
<keyword evidence="13" id="KW-0325">Glycoprotein</keyword>
<keyword evidence="6" id="KW-0336">GPI-anchor</keyword>
<keyword evidence="7" id="KW-0328">Glycosyltransferase</keyword>
<comment type="similarity">
    <text evidence="17">Belongs to the glycosyl hydrolase 16 family. CRH1 subfamily.</text>
</comment>
<dbReference type="SUPFAM" id="SSF49899">
    <property type="entry name" value="Concanavalin A-like lectins/glucanases"/>
    <property type="match status" value="1"/>
</dbReference>
<keyword evidence="25" id="KW-1185">Reference proteome</keyword>
<evidence type="ECO:0000256" key="8">
    <source>
        <dbReference type="ARBA" id="ARBA00022679"/>
    </source>
</evidence>
<dbReference type="InterPro" id="IPR050546">
    <property type="entry name" value="Glycosyl_Hydrlase_16"/>
</dbReference>
<keyword evidence="8" id="KW-0808">Transferase</keyword>
<comment type="subcellular location">
    <subcellularLocation>
        <location evidence="3">Membrane</location>
        <topology evidence="3">Lipid-anchor</topology>
        <topology evidence="3">GPI-anchor</topology>
    </subcellularLocation>
    <subcellularLocation>
        <location evidence="2">Secreted</location>
        <location evidence="2">Cell wall</location>
    </subcellularLocation>
</comment>
<dbReference type="PROSITE" id="PS51762">
    <property type="entry name" value="GH16_2"/>
    <property type="match status" value="1"/>
</dbReference>
<feature type="active site" description="Nucleophile" evidence="19">
    <location>
        <position position="128"/>
    </location>
</feature>
<dbReference type="InterPro" id="IPR008264">
    <property type="entry name" value="Beta_glucanase"/>
</dbReference>
<dbReference type="InterPro" id="IPR013320">
    <property type="entry name" value="ConA-like_dom_sf"/>
</dbReference>
<keyword evidence="15" id="KW-0326">Glycosidase</keyword>
<dbReference type="GeneID" id="70237406"/>
<evidence type="ECO:0000256" key="10">
    <source>
        <dbReference type="ARBA" id="ARBA00022801"/>
    </source>
</evidence>
<dbReference type="Proteomes" id="UP000769157">
    <property type="component" value="Unassembled WGS sequence"/>
</dbReference>
<evidence type="ECO:0000256" key="6">
    <source>
        <dbReference type="ARBA" id="ARBA00022622"/>
    </source>
</evidence>
<dbReference type="RefSeq" id="XP_046059283.1">
    <property type="nucleotide sequence ID" value="XM_046206627.1"/>
</dbReference>
<protein>
    <recommendedName>
        <fullName evidence="18">Crh-like protein</fullName>
        <ecNumber evidence="18">3.2.-.-</ecNumber>
    </recommendedName>
</protein>
<feature type="chain" id="PRO_5040186150" description="Crh-like protein" evidence="22">
    <location>
        <begin position="22"/>
        <end position="411"/>
    </location>
</feature>
<dbReference type="GO" id="GO:0008843">
    <property type="term" value="F:endochitinase activity"/>
    <property type="evidence" value="ECO:0007669"/>
    <property type="project" value="UniProtKB-EC"/>
</dbReference>
<evidence type="ECO:0000256" key="1">
    <source>
        <dbReference type="ARBA" id="ARBA00000822"/>
    </source>
</evidence>
<evidence type="ECO:0000256" key="20">
    <source>
        <dbReference type="PIRSR" id="PIRSR037299-2"/>
    </source>
</evidence>
<keyword evidence="10 18" id="KW-0378">Hydrolase</keyword>
<dbReference type="CDD" id="cd02183">
    <property type="entry name" value="GH16_fungal_CRH1_transglycosylase"/>
    <property type="match status" value="1"/>
</dbReference>
<feature type="compositionally biased region" description="Acidic residues" evidence="21">
    <location>
        <begin position="295"/>
        <end position="304"/>
    </location>
</feature>
<evidence type="ECO:0000256" key="17">
    <source>
        <dbReference type="ARBA" id="ARBA00038074"/>
    </source>
</evidence>
<dbReference type="GO" id="GO:0098552">
    <property type="term" value="C:side of membrane"/>
    <property type="evidence" value="ECO:0007669"/>
    <property type="project" value="UniProtKB-KW"/>
</dbReference>
<feature type="domain" description="GH16" evidence="23">
    <location>
        <begin position="28"/>
        <end position="236"/>
    </location>
</feature>
<dbReference type="GO" id="GO:0031505">
    <property type="term" value="P:fungal-type cell wall organization"/>
    <property type="evidence" value="ECO:0007669"/>
    <property type="project" value="TreeGrafter"/>
</dbReference>
<dbReference type="GO" id="GO:0009277">
    <property type="term" value="C:fungal-type cell wall"/>
    <property type="evidence" value="ECO:0007669"/>
    <property type="project" value="TreeGrafter"/>
</dbReference>
<accession>A0A9P8T1I7</accession>
<comment type="catalytic activity">
    <reaction evidence="1">
        <text>Random endo-hydrolysis of N-acetyl-beta-D-glucosaminide (1-&gt;4)-beta-linkages in chitin and chitodextrins.</text>
        <dbReference type="EC" id="3.2.1.14"/>
    </reaction>
</comment>
<dbReference type="EMBL" id="JAEUBE010000378">
    <property type="protein sequence ID" value="KAH3662194.1"/>
    <property type="molecule type" value="Genomic_DNA"/>
</dbReference>
<keyword evidence="14" id="KW-0449">Lipoprotein</keyword>
<dbReference type="PANTHER" id="PTHR10963:SF68">
    <property type="entry name" value="GLYCOSIDASE CRH1-RELATED"/>
    <property type="match status" value="1"/>
</dbReference>
<evidence type="ECO:0000256" key="14">
    <source>
        <dbReference type="ARBA" id="ARBA00023288"/>
    </source>
</evidence>
<evidence type="ECO:0000256" key="21">
    <source>
        <dbReference type="SAM" id="MobiDB-lite"/>
    </source>
</evidence>
<dbReference type="Pfam" id="PF00722">
    <property type="entry name" value="Glyco_hydro_16"/>
    <property type="match status" value="1"/>
</dbReference>
<keyword evidence="12 20" id="KW-1015">Disulfide bond</keyword>
<dbReference type="GO" id="GO:0016757">
    <property type="term" value="F:glycosyltransferase activity"/>
    <property type="evidence" value="ECO:0007669"/>
    <property type="project" value="UniProtKB-KW"/>
</dbReference>
<dbReference type="OrthoDB" id="4781at2759"/>
<feature type="region of interest" description="Disordered" evidence="21">
    <location>
        <begin position="289"/>
        <end position="325"/>
    </location>
</feature>
<comment type="caution">
    <text evidence="24">The sequence shown here is derived from an EMBL/GenBank/DDBJ whole genome shotgun (WGS) entry which is preliminary data.</text>
</comment>
<dbReference type="InterPro" id="IPR017168">
    <property type="entry name" value="CHR-like"/>
</dbReference>
<dbReference type="FunFam" id="2.60.120.200:FF:000162">
    <property type="entry name" value="Glycosidase"/>
    <property type="match status" value="1"/>
</dbReference>
<evidence type="ECO:0000256" key="4">
    <source>
        <dbReference type="ARBA" id="ARBA00022512"/>
    </source>
</evidence>
<evidence type="ECO:0000259" key="23">
    <source>
        <dbReference type="PROSITE" id="PS51762"/>
    </source>
</evidence>